<comment type="caution">
    <text evidence="1">The sequence shown here is derived from an EMBL/GenBank/DDBJ whole genome shotgun (WGS) entry which is preliminary data.</text>
</comment>
<proteinExistence type="predicted"/>
<organism evidence="1 2">
    <name type="scientific">Gymnopilus junonius</name>
    <name type="common">Spectacular rustgill mushroom</name>
    <name type="synonym">Gymnopilus spectabilis subsp. junonius</name>
    <dbReference type="NCBI Taxonomy" id="109634"/>
    <lineage>
        <taxon>Eukaryota</taxon>
        <taxon>Fungi</taxon>
        <taxon>Dikarya</taxon>
        <taxon>Basidiomycota</taxon>
        <taxon>Agaricomycotina</taxon>
        <taxon>Agaricomycetes</taxon>
        <taxon>Agaricomycetidae</taxon>
        <taxon>Agaricales</taxon>
        <taxon>Agaricineae</taxon>
        <taxon>Hymenogastraceae</taxon>
        <taxon>Gymnopilus</taxon>
    </lineage>
</organism>
<reference evidence="1" key="1">
    <citation type="submission" date="2020-11" db="EMBL/GenBank/DDBJ databases">
        <authorList>
            <consortium name="DOE Joint Genome Institute"/>
            <person name="Ahrendt S."/>
            <person name="Riley R."/>
            <person name="Andreopoulos W."/>
            <person name="LaButti K."/>
            <person name="Pangilinan J."/>
            <person name="Ruiz-duenas F.J."/>
            <person name="Barrasa J.M."/>
            <person name="Sanchez-Garcia M."/>
            <person name="Camarero S."/>
            <person name="Miyauchi S."/>
            <person name="Serrano A."/>
            <person name="Linde D."/>
            <person name="Babiker R."/>
            <person name="Drula E."/>
            <person name="Ayuso-Fernandez I."/>
            <person name="Pacheco R."/>
            <person name="Padilla G."/>
            <person name="Ferreira P."/>
            <person name="Barriuso J."/>
            <person name="Kellner H."/>
            <person name="Castanera R."/>
            <person name="Alfaro M."/>
            <person name="Ramirez L."/>
            <person name="Pisabarro A.G."/>
            <person name="Kuo A."/>
            <person name="Tritt A."/>
            <person name="Lipzen A."/>
            <person name="He G."/>
            <person name="Yan M."/>
            <person name="Ng V."/>
            <person name="Cullen D."/>
            <person name="Martin F."/>
            <person name="Rosso M.-N."/>
            <person name="Henrissat B."/>
            <person name="Hibbett D."/>
            <person name="Martinez A.T."/>
            <person name="Grigoriev I.V."/>
        </authorList>
    </citation>
    <scope>NUCLEOTIDE SEQUENCE</scope>
    <source>
        <strain evidence="1">AH 44721</strain>
    </source>
</reference>
<dbReference type="EMBL" id="JADNYJ010000011">
    <property type="protein sequence ID" value="KAF8908544.1"/>
    <property type="molecule type" value="Genomic_DNA"/>
</dbReference>
<evidence type="ECO:0000313" key="1">
    <source>
        <dbReference type="EMBL" id="KAF8908544.1"/>
    </source>
</evidence>
<sequence length="222" mass="24581">MPLLIVPLSLLNRPSPRSLLSYYHHTIGSSFIIDTPSLVGQYEVILPTLNTLVLVKLRNSWVTSPVPMPDKIHGHPFHLHLQPPSPTPALPSTTANNHIAHLPDVQEANDMVHVNSQYLHHQIISDILNGHPMSSMNIINHEGSSSNEPRVTGQYPLMCPPQLLVTWPTQLHPPMPAASTAAYLIDSHSSWCDSHIICTFSVCCSKAMNTFSRLQTFSNILS</sequence>
<name>A0A9P5TS22_GYMJU</name>
<accession>A0A9P5TS22</accession>
<gene>
    <name evidence="1" type="ORF">CPB84DRAFT_1744178</name>
</gene>
<dbReference type="Proteomes" id="UP000724874">
    <property type="component" value="Unassembled WGS sequence"/>
</dbReference>
<keyword evidence="2" id="KW-1185">Reference proteome</keyword>
<protein>
    <submittedName>
        <fullName evidence="1">Uncharacterized protein</fullName>
    </submittedName>
</protein>
<evidence type="ECO:0000313" key="2">
    <source>
        <dbReference type="Proteomes" id="UP000724874"/>
    </source>
</evidence>
<dbReference type="AlphaFoldDB" id="A0A9P5TS22"/>